<keyword evidence="2" id="KW-1185">Reference proteome</keyword>
<dbReference type="EMBL" id="JBHSDT010000008">
    <property type="protein sequence ID" value="MFC4404742.1"/>
    <property type="molecule type" value="Genomic_DNA"/>
</dbReference>
<reference evidence="2" key="1">
    <citation type="journal article" date="2019" name="Int. J. Syst. Evol. Microbiol.">
        <title>The Global Catalogue of Microorganisms (GCM) 10K type strain sequencing project: providing services to taxonomists for standard genome sequencing and annotation.</title>
        <authorList>
            <consortium name="The Broad Institute Genomics Platform"/>
            <consortium name="The Broad Institute Genome Sequencing Center for Infectious Disease"/>
            <person name="Wu L."/>
            <person name="Ma J."/>
        </authorList>
    </citation>
    <scope>NUCLEOTIDE SEQUENCE [LARGE SCALE GENOMIC DNA]</scope>
    <source>
        <strain evidence="2">CCUG 37865</strain>
    </source>
</reference>
<organism evidence="1 2">
    <name type="scientific">Gracilibacillus xinjiangensis</name>
    <dbReference type="NCBI Taxonomy" id="1193282"/>
    <lineage>
        <taxon>Bacteria</taxon>
        <taxon>Bacillati</taxon>
        <taxon>Bacillota</taxon>
        <taxon>Bacilli</taxon>
        <taxon>Bacillales</taxon>
        <taxon>Bacillaceae</taxon>
        <taxon>Gracilibacillus</taxon>
    </lineage>
</organism>
<sequence length="147" mass="17112">MWKKIILSIILITCVGLLVTAFVKESMKTSLIETVKISEQYEDYIIHIRIEPTNDGFKVLRSLEYTGDERVEIKHRTPLTAVTINRNNPVFTGSHRTMVLNPGYNYPQEAIRFSNLEKGSHTVYVHTQFFIENERIDIKSEGELYFE</sequence>
<evidence type="ECO:0000313" key="2">
    <source>
        <dbReference type="Proteomes" id="UP001595882"/>
    </source>
</evidence>
<dbReference type="Proteomes" id="UP001595882">
    <property type="component" value="Unassembled WGS sequence"/>
</dbReference>
<proteinExistence type="predicted"/>
<comment type="caution">
    <text evidence="1">The sequence shown here is derived from an EMBL/GenBank/DDBJ whole genome shotgun (WGS) entry which is preliminary data.</text>
</comment>
<evidence type="ECO:0000313" key="1">
    <source>
        <dbReference type="EMBL" id="MFC4404742.1"/>
    </source>
</evidence>
<gene>
    <name evidence="1" type="ORF">ACFOY7_16860</name>
</gene>
<protein>
    <submittedName>
        <fullName evidence="1">Uncharacterized protein</fullName>
    </submittedName>
</protein>
<name>A0ABV8WXY8_9BACI</name>
<accession>A0ABV8WXY8</accession>
<dbReference type="RefSeq" id="WP_390253677.1">
    <property type="nucleotide sequence ID" value="NZ_JBHSDT010000008.1"/>
</dbReference>